<dbReference type="OrthoDB" id="9758509at2"/>
<dbReference type="InterPro" id="IPR036318">
    <property type="entry name" value="FAD-bd_PCMH-like_sf"/>
</dbReference>
<dbReference type="GO" id="GO:0005506">
    <property type="term" value="F:iron ion binding"/>
    <property type="evidence" value="ECO:0007669"/>
    <property type="project" value="InterPro"/>
</dbReference>
<dbReference type="PROSITE" id="PS51387">
    <property type="entry name" value="FAD_PCMH"/>
    <property type="match status" value="1"/>
</dbReference>
<dbReference type="InterPro" id="IPR037165">
    <property type="entry name" value="AldOxase/xan_DH_Mopterin-bd_sf"/>
</dbReference>
<gene>
    <name evidence="3" type="ORF">D7318_00450</name>
    <name evidence="2" type="ORF">D7319_02445</name>
</gene>
<evidence type="ECO:0000313" key="2">
    <source>
        <dbReference type="EMBL" id="RKN12810.1"/>
    </source>
</evidence>
<proteinExistence type="predicted"/>
<dbReference type="InterPro" id="IPR016169">
    <property type="entry name" value="FAD-bd_PCMH_sub2"/>
</dbReference>
<dbReference type="Proteomes" id="UP000268652">
    <property type="component" value="Unassembled WGS sequence"/>
</dbReference>
<protein>
    <recommendedName>
        <fullName evidence="1">FAD-binding PCMH-type domain-containing protein</fullName>
    </recommendedName>
</protein>
<dbReference type="RefSeq" id="WP_120694793.1">
    <property type="nucleotide sequence ID" value="NZ_RBDX01000001.1"/>
</dbReference>
<dbReference type="Pfam" id="PF00941">
    <property type="entry name" value="FAD_binding_5"/>
    <property type="match status" value="1"/>
</dbReference>
<dbReference type="SMART" id="SM01092">
    <property type="entry name" value="CO_deh_flav_C"/>
    <property type="match status" value="1"/>
</dbReference>
<dbReference type="EMBL" id="RBDX01000001">
    <property type="protein sequence ID" value="RKN12810.1"/>
    <property type="molecule type" value="Genomic_DNA"/>
</dbReference>
<dbReference type="Pfam" id="PF01315">
    <property type="entry name" value="Ald_Xan_dh_C"/>
    <property type="match status" value="1"/>
</dbReference>
<feature type="domain" description="FAD-binding PCMH-type" evidence="1">
    <location>
        <begin position="804"/>
        <end position="1020"/>
    </location>
</feature>
<dbReference type="SUPFAM" id="SSF54665">
    <property type="entry name" value="CO dehydrogenase molybdoprotein N-domain-like"/>
    <property type="match status" value="1"/>
</dbReference>
<dbReference type="Gene3D" id="3.30.390.50">
    <property type="entry name" value="CO dehydrogenase flavoprotein, C-terminal domain"/>
    <property type="match status" value="1"/>
</dbReference>
<name>A0A3A9WJ05_9ACTN</name>
<dbReference type="SUPFAM" id="SSF56003">
    <property type="entry name" value="Molybdenum cofactor-binding domain"/>
    <property type="match status" value="1"/>
</dbReference>
<evidence type="ECO:0000313" key="4">
    <source>
        <dbReference type="Proteomes" id="UP000268652"/>
    </source>
</evidence>
<dbReference type="Proteomes" id="UP000275024">
    <property type="component" value="Unassembled WGS sequence"/>
</dbReference>
<dbReference type="Pfam" id="PF03450">
    <property type="entry name" value="CO_deh_flav_C"/>
    <property type="match status" value="1"/>
</dbReference>
<evidence type="ECO:0000313" key="5">
    <source>
        <dbReference type="Proteomes" id="UP000275024"/>
    </source>
</evidence>
<dbReference type="PANTHER" id="PTHR11908">
    <property type="entry name" value="XANTHINE DEHYDROGENASE"/>
    <property type="match status" value="1"/>
</dbReference>
<dbReference type="InterPro" id="IPR036856">
    <property type="entry name" value="Ald_Oxase/Xan_DH_a/b_sf"/>
</dbReference>
<evidence type="ECO:0000259" key="1">
    <source>
        <dbReference type="PROSITE" id="PS51387"/>
    </source>
</evidence>
<comment type="caution">
    <text evidence="2">The sequence shown here is derived from an EMBL/GenBank/DDBJ whole genome shotgun (WGS) entry which is preliminary data.</text>
</comment>
<dbReference type="SUPFAM" id="SSF55447">
    <property type="entry name" value="CO dehydrogenase flavoprotein C-terminal domain-like"/>
    <property type="match status" value="1"/>
</dbReference>
<reference evidence="4 5" key="1">
    <citation type="submission" date="2018-09" db="EMBL/GenBank/DDBJ databases">
        <title>Streptomyces sp. nov. DS1-2, an endophytic actinomycete isolated from roots of Dendrobium scabrilingue.</title>
        <authorList>
            <person name="Kuncharoen N."/>
            <person name="Kudo T."/>
            <person name="Ohkuma M."/>
            <person name="Yuki M."/>
            <person name="Tanasupawat S."/>
        </authorList>
    </citation>
    <scope>NUCLEOTIDE SEQUENCE [LARGE SCALE GENOMIC DNA]</scope>
    <source>
        <strain evidence="2 5">AZ1-7</strain>
        <strain evidence="3 4">DS1-2</strain>
    </source>
</reference>
<dbReference type="GO" id="GO:0016491">
    <property type="term" value="F:oxidoreductase activity"/>
    <property type="evidence" value="ECO:0007669"/>
    <property type="project" value="UniProtKB-KW"/>
</dbReference>
<dbReference type="PANTHER" id="PTHR11908:SF157">
    <property type="entry name" value="XANTHINE DEHYDROGENASE SUBUNIT D-RELATED"/>
    <property type="match status" value="1"/>
</dbReference>
<sequence>MNPIGERVRPLDWDARTRGTVPYTADLWRPGHLWGAILRSPHPFAEIVAVDTSLAERLPGVRAVLTAADFPEGIRYLHRGAPLSDRPPLAEDVVRHVGQEVAAVAADTREIAQAARDAIRVRYRVRSAPLTPRASLRPSARRLHTRVTDEPNVAMILHSDWGDVERGRNAGSVVVEGSFVYPSVSHACMEPNTTLAAWHEESGSVELWTSTQAPWFIAKEVSHLLGIPHERVICREVAVGGGFGSKSKASEHEILAAALSRKAGRPVLVELSREEEFGANKPRHRFETRLRTAADDQGVIRLFDADILVDNGSYNHMGTSVMRVGVITLGSMYRPDGATFTSRLVDTATQPGGQFRGYGTPQVSLAVESQVDELADRLGLDPLEMRLRNLGPEFATTLCGYEVTTSRLGDCLRVVRDELGWDAHRAARVPGRGVGVAAGMHGSGAYAYASANRSDAAIDVYADGRVRVRHGSADAGTGQNTILAQIAAGELGVPLDRVEVLSMDSERTPFELGAWSSRGTHMTGFSVGIAARGLADKLRALAALKLGTDAVELRGGRAEADGEGVEIGALVALSEEATPDGRLSNEASYLLTGTEMISQDKDRFNLSPTYAFAAHGAVVDVDRRTGKVRVVDYVAAHDVGRALNPTAVEGQIVGGAAMGIGAALGEELVREGGRVVNTSYLHYAMPRSADLPSLRPVIVNGEDAAGPYGAKSVGEMSIIPPGAAVANAVSDAVGVRITELPITPDKVLVALAEKEGRRRRHHLWRRPGRWWVAVIRSLYPLGLHHVLHRYGTRIGRRRRVGRSTGAPPAAPALSAPGSLAEVAALVSQGAQPVGGATDALVERRREPRPAAVLVSTTGVARMRRITEEGGGLRIGAAVTLTELAEALADSLPFVTEAIRTIASPQIRNSATVGGNLAQEKRCWFFRNGFDCYKRNGATSPCYAVGGDHRFQHAVIDGHRCQAVTPSDLGTVLGAVDADVLLVRGAESRTVPVASLYSGPGELTLGDGEFVGEVVIGEVALARRGAFAKLALYQGDFATASATLSARVDADGRWHDTRVVLGAVAPTPWRALATERALNGTVPTARGLRSLLDAELDRHAHPLPGNGWKLDAVAGLAEEAFERLAR</sequence>
<dbReference type="EMBL" id="RBDY01000001">
    <property type="protein sequence ID" value="RKN27425.1"/>
    <property type="molecule type" value="Genomic_DNA"/>
</dbReference>
<dbReference type="Gene3D" id="3.30.465.10">
    <property type="match status" value="2"/>
</dbReference>
<dbReference type="InterPro" id="IPR016166">
    <property type="entry name" value="FAD-bd_PCMH"/>
</dbReference>
<dbReference type="Pfam" id="PF02738">
    <property type="entry name" value="MoCoBD_1"/>
    <property type="match status" value="1"/>
</dbReference>
<dbReference type="Pfam" id="PF20256">
    <property type="entry name" value="MoCoBD_2"/>
    <property type="match status" value="1"/>
</dbReference>
<evidence type="ECO:0000313" key="3">
    <source>
        <dbReference type="EMBL" id="RKN27425.1"/>
    </source>
</evidence>
<dbReference type="InterPro" id="IPR046867">
    <property type="entry name" value="AldOxase/xan_DH_MoCoBD2"/>
</dbReference>
<dbReference type="InterPro" id="IPR000674">
    <property type="entry name" value="Ald_Oxase/Xan_DH_a/b"/>
</dbReference>
<dbReference type="Gene3D" id="3.30.365.10">
    <property type="entry name" value="Aldehyde oxidase/xanthine dehydrogenase, molybdopterin binding domain"/>
    <property type="match status" value="4"/>
</dbReference>
<accession>A0A3A9WJ05</accession>
<dbReference type="Gene3D" id="3.90.1170.50">
    <property type="entry name" value="Aldehyde oxidase/xanthine dehydrogenase, a/b hammerhead"/>
    <property type="match status" value="1"/>
</dbReference>
<dbReference type="AlphaFoldDB" id="A0A3A9WJ05"/>
<dbReference type="SUPFAM" id="SSF56176">
    <property type="entry name" value="FAD-binding/transporter-associated domain-like"/>
    <property type="match status" value="1"/>
</dbReference>
<organism evidence="2 5">
    <name type="scientific">Streptomyces radicis</name>
    <dbReference type="NCBI Taxonomy" id="1750517"/>
    <lineage>
        <taxon>Bacteria</taxon>
        <taxon>Bacillati</taxon>
        <taxon>Actinomycetota</taxon>
        <taxon>Actinomycetes</taxon>
        <taxon>Kitasatosporales</taxon>
        <taxon>Streptomycetaceae</taxon>
        <taxon>Streptomyces</taxon>
    </lineage>
</organism>
<dbReference type="InterPro" id="IPR036683">
    <property type="entry name" value="CO_DH_flav_C_dom_sf"/>
</dbReference>
<dbReference type="InterPro" id="IPR005107">
    <property type="entry name" value="CO_DH_flav_C"/>
</dbReference>
<dbReference type="InterPro" id="IPR016208">
    <property type="entry name" value="Ald_Oxase/xanthine_DH-like"/>
</dbReference>
<dbReference type="GO" id="GO:0071949">
    <property type="term" value="F:FAD binding"/>
    <property type="evidence" value="ECO:0007669"/>
    <property type="project" value="InterPro"/>
</dbReference>
<dbReference type="InterPro" id="IPR002346">
    <property type="entry name" value="Mopterin_DH_FAD-bd"/>
</dbReference>
<keyword evidence="4" id="KW-1185">Reference proteome</keyword>
<dbReference type="SMART" id="SM01008">
    <property type="entry name" value="Ald_Xan_dh_C"/>
    <property type="match status" value="1"/>
</dbReference>
<dbReference type="InterPro" id="IPR008274">
    <property type="entry name" value="AldOxase/xan_DH_MoCoBD1"/>
</dbReference>